<accession>A0A839UQF4</accession>
<sequence>MSKHNDNMTPRTLFGIGLVAFAVLLFLNNIGIPFLGLVLKNWPVLLIIAGAVQLYGRREKEGTETRCRQYLPHTLIGLGVLFQLANWHILNFSISALIIPIILLIAGINLIRQKASSGPKGDSDTSTIGIVIDGELDQEQPGTTSEQPGDTKIDVFTILGGGNFSTRSKRLTGGSVIAILGGAEVDIREADSKNGAIEIDVLAFMGGAEIKVPAHFNVTVKVLPMLGGVTNKTTCLADKLGMPEKHLVITGMVLLGGLEITN</sequence>
<feature type="transmembrane region" description="Helical" evidence="1">
    <location>
        <begin position="12"/>
        <end position="35"/>
    </location>
</feature>
<evidence type="ECO:0000259" key="2">
    <source>
        <dbReference type="Pfam" id="PF22570"/>
    </source>
</evidence>
<dbReference type="PANTHER" id="PTHR40763">
    <property type="entry name" value="MEMBRANE PROTEIN-RELATED"/>
    <property type="match status" value="1"/>
</dbReference>
<comment type="caution">
    <text evidence="3">The sequence shown here is derived from an EMBL/GenBank/DDBJ whole genome shotgun (WGS) entry which is preliminary data.</text>
</comment>
<evidence type="ECO:0000313" key="3">
    <source>
        <dbReference type="EMBL" id="MBB3167637.1"/>
    </source>
</evidence>
<reference evidence="3 4" key="1">
    <citation type="submission" date="2020-08" db="EMBL/GenBank/DDBJ databases">
        <title>Genomic Encyclopedia of Type Strains, Phase III (KMG-III): the genomes of soil and plant-associated and newly described type strains.</title>
        <authorList>
            <person name="Whitman W."/>
        </authorList>
    </citation>
    <scope>NUCLEOTIDE SEQUENCE [LARGE SCALE GENOMIC DNA]</scope>
    <source>
        <strain evidence="3 4">CECT 8571</strain>
    </source>
</reference>
<dbReference type="Pfam" id="PF22570">
    <property type="entry name" value="LiaF-TM"/>
    <property type="match status" value="1"/>
</dbReference>
<keyword evidence="1" id="KW-0472">Membrane</keyword>
<dbReference type="PANTHER" id="PTHR40763:SF5">
    <property type="entry name" value="MEMBRANE PROTEIN"/>
    <property type="match status" value="1"/>
</dbReference>
<protein>
    <recommendedName>
        <fullName evidence="2">LiaF transmembrane domain-containing protein</fullName>
    </recommendedName>
</protein>
<keyword evidence="1" id="KW-1133">Transmembrane helix</keyword>
<dbReference type="AlphaFoldDB" id="A0A839UQF4"/>
<dbReference type="EMBL" id="JACHXZ010000001">
    <property type="protein sequence ID" value="MBB3167637.1"/>
    <property type="molecule type" value="Genomic_DNA"/>
</dbReference>
<organism evidence="3 4">
    <name type="scientific">Simiduia aestuariiviva</name>
    <dbReference type="NCBI Taxonomy" id="1510459"/>
    <lineage>
        <taxon>Bacteria</taxon>
        <taxon>Pseudomonadati</taxon>
        <taxon>Pseudomonadota</taxon>
        <taxon>Gammaproteobacteria</taxon>
        <taxon>Cellvibrionales</taxon>
        <taxon>Cellvibrionaceae</taxon>
        <taxon>Simiduia</taxon>
    </lineage>
</organism>
<keyword evidence="4" id="KW-1185">Reference proteome</keyword>
<dbReference type="Proteomes" id="UP000559987">
    <property type="component" value="Unassembled WGS sequence"/>
</dbReference>
<evidence type="ECO:0000313" key="4">
    <source>
        <dbReference type="Proteomes" id="UP000559987"/>
    </source>
</evidence>
<dbReference type="RefSeq" id="WP_183908528.1">
    <property type="nucleotide sequence ID" value="NZ_JACHXZ010000001.1"/>
</dbReference>
<name>A0A839UQF4_9GAMM</name>
<feature type="domain" description="LiaF transmembrane" evidence="2">
    <location>
        <begin position="13"/>
        <end position="115"/>
    </location>
</feature>
<proteinExistence type="predicted"/>
<dbReference type="InterPro" id="IPR054331">
    <property type="entry name" value="LiaF_TM"/>
</dbReference>
<feature type="transmembrane region" description="Helical" evidence="1">
    <location>
        <begin position="92"/>
        <end position="111"/>
    </location>
</feature>
<evidence type="ECO:0000256" key="1">
    <source>
        <dbReference type="SAM" id="Phobius"/>
    </source>
</evidence>
<gene>
    <name evidence="3" type="ORF">FHS30_000813</name>
</gene>
<keyword evidence="1" id="KW-0812">Transmembrane</keyword>